<keyword evidence="3 4" id="KW-0413">Isomerase</keyword>
<evidence type="ECO:0000259" key="6">
    <source>
        <dbReference type="Pfam" id="PF00849"/>
    </source>
</evidence>
<dbReference type="PROSITE" id="PS01149">
    <property type="entry name" value="PSI_RSU"/>
    <property type="match status" value="1"/>
</dbReference>
<feature type="region of interest" description="Disordered" evidence="5">
    <location>
        <begin position="178"/>
        <end position="209"/>
    </location>
</feature>
<dbReference type="GO" id="GO:0009982">
    <property type="term" value="F:pseudouridine synthase activity"/>
    <property type="evidence" value="ECO:0007669"/>
    <property type="project" value="InterPro"/>
</dbReference>
<dbReference type="InterPro" id="IPR042092">
    <property type="entry name" value="PsdUridine_s_RsuA/RluB/E/F_cat"/>
</dbReference>
<keyword evidence="8" id="KW-1185">Reference proteome</keyword>
<dbReference type="Gene3D" id="3.30.70.580">
    <property type="entry name" value="Pseudouridine synthase I, catalytic domain, N-terminal subdomain"/>
    <property type="match status" value="1"/>
</dbReference>
<name>A0A4R3LFS1_9GAMM</name>
<evidence type="ECO:0000256" key="2">
    <source>
        <dbReference type="ARBA" id="ARBA00022552"/>
    </source>
</evidence>
<gene>
    <name evidence="7" type="ORF">EDC25_10786</name>
</gene>
<proteinExistence type="inferred from homology"/>
<dbReference type="InterPro" id="IPR050343">
    <property type="entry name" value="RsuA_PseudoU_synthase"/>
</dbReference>
<evidence type="ECO:0000256" key="4">
    <source>
        <dbReference type="RuleBase" id="RU003887"/>
    </source>
</evidence>
<dbReference type="InterPro" id="IPR000748">
    <property type="entry name" value="PsdUridine_synth_RsuA/RluB/E/F"/>
</dbReference>
<dbReference type="GO" id="GO:0001522">
    <property type="term" value="P:pseudouridine synthesis"/>
    <property type="evidence" value="ECO:0007669"/>
    <property type="project" value="InterPro"/>
</dbReference>
<dbReference type="EMBL" id="SMAF01000007">
    <property type="protein sequence ID" value="TCS98889.1"/>
    <property type="molecule type" value="Genomic_DNA"/>
</dbReference>
<evidence type="ECO:0000313" key="8">
    <source>
        <dbReference type="Proteomes" id="UP000294599"/>
    </source>
</evidence>
<dbReference type="SUPFAM" id="SSF55120">
    <property type="entry name" value="Pseudouridine synthase"/>
    <property type="match status" value="1"/>
</dbReference>
<dbReference type="PANTHER" id="PTHR47683">
    <property type="entry name" value="PSEUDOURIDINE SYNTHASE FAMILY PROTEIN-RELATED"/>
    <property type="match status" value="1"/>
</dbReference>
<evidence type="ECO:0000256" key="5">
    <source>
        <dbReference type="SAM" id="MobiDB-lite"/>
    </source>
</evidence>
<dbReference type="NCBIfam" id="TIGR00093">
    <property type="entry name" value="pseudouridine synthase"/>
    <property type="match status" value="1"/>
</dbReference>
<dbReference type="Proteomes" id="UP000294599">
    <property type="component" value="Unassembled WGS sequence"/>
</dbReference>
<evidence type="ECO:0000256" key="1">
    <source>
        <dbReference type="ARBA" id="ARBA00008348"/>
    </source>
</evidence>
<dbReference type="OrthoDB" id="9807213at2"/>
<dbReference type="EC" id="5.4.99.-" evidence="4"/>
<feature type="compositionally biased region" description="Basic residues" evidence="5">
    <location>
        <begin position="191"/>
        <end position="209"/>
    </location>
</feature>
<dbReference type="Pfam" id="PF00849">
    <property type="entry name" value="PseudoU_synth_2"/>
    <property type="match status" value="1"/>
</dbReference>
<comment type="similarity">
    <text evidence="1 4">Belongs to the pseudouridine synthase RsuA family.</text>
</comment>
<comment type="caution">
    <text evidence="7">The sequence shown here is derived from an EMBL/GenBank/DDBJ whole genome shotgun (WGS) entry which is preliminary data.</text>
</comment>
<dbReference type="InterPro" id="IPR006145">
    <property type="entry name" value="PsdUridine_synth_RsuA/RluA"/>
</dbReference>
<dbReference type="InterPro" id="IPR018496">
    <property type="entry name" value="PsdUridine_synth_RsuA/RluB_CS"/>
</dbReference>
<protein>
    <recommendedName>
        <fullName evidence="4">Pseudouridine synthase</fullName>
        <ecNumber evidence="4">5.4.99.-</ecNumber>
    </recommendedName>
</protein>
<reference evidence="7 8" key="1">
    <citation type="submission" date="2019-03" db="EMBL/GenBank/DDBJ databases">
        <title>Genomic Encyclopedia of Type Strains, Phase IV (KMG-IV): sequencing the most valuable type-strain genomes for metagenomic binning, comparative biology and taxonomic classification.</title>
        <authorList>
            <person name="Goeker M."/>
        </authorList>
    </citation>
    <scope>NUCLEOTIDE SEQUENCE [LARGE SCALE GENOMIC DNA]</scope>
    <source>
        <strain evidence="7 8">DSM 21944</strain>
    </source>
</reference>
<organism evidence="7 8">
    <name type="scientific">Pseudofulvimonas gallinarii</name>
    <dbReference type="NCBI Taxonomy" id="634155"/>
    <lineage>
        <taxon>Bacteria</taxon>
        <taxon>Pseudomonadati</taxon>
        <taxon>Pseudomonadota</taxon>
        <taxon>Gammaproteobacteria</taxon>
        <taxon>Lysobacterales</taxon>
        <taxon>Rhodanobacteraceae</taxon>
        <taxon>Pseudofulvimonas</taxon>
    </lineage>
</organism>
<dbReference type="Gene3D" id="3.30.70.1560">
    <property type="entry name" value="Alpha-L RNA-binding motif"/>
    <property type="match status" value="1"/>
</dbReference>
<dbReference type="GO" id="GO:0003723">
    <property type="term" value="F:RNA binding"/>
    <property type="evidence" value="ECO:0007669"/>
    <property type="project" value="InterPro"/>
</dbReference>
<dbReference type="AlphaFoldDB" id="A0A4R3LFS1"/>
<feature type="domain" description="Pseudouridine synthase RsuA/RluA-like" evidence="6">
    <location>
        <begin position="2"/>
        <end position="148"/>
    </location>
</feature>
<keyword evidence="2" id="KW-0698">rRNA processing</keyword>
<dbReference type="GO" id="GO:0006364">
    <property type="term" value="P:rRNA processing"/>
    <property type="evidence" value="ECO:0007669"/>
    <property type="project" value="UniProtKB-KW"/>
</dbReference>
<evidence type="ECO:0000313" key="7">
    <source>
        <dbReference type="EMBL" id="TCS98889.1"/>
    </source>
</evidence>
<dbReference type="RefSeq" id="WP_123521387.1">
    <property type="nucleotide sequence ID" value="NZ_JBHLWF010000032.1"/>
</dbReference>
<sequence>MIVLFNKPYGVLCQFTDGQGRPTLADWIPWPGVYAAGRLDLDSEGLLLLTDDGSLAHRLTDPRHKRAKTYVVQVEGEAIETTVQPLRDGVMLRDGPTLPARVEVLPGPPDWLWPRDPPVRYRAAIPTSWLRISLHEGRNRQVRRMTAAVGLPTLRLIRTSLGGHTLEQLSPGEHRVIDATPAKPSTAPARKPARRGAGRNAFRRAGRQR</sequence>
<dbReference type="InterPro" id="IPR020094">
    <property type="entry name" value="TruA/RsuA/RluB/E/F_N"/>
</dbReference>
<dbReference type="InterPro" id="IPR020103">
    <property type="entry name" value="PsdUridine_synth_cat_dom_sf"/>
</dbReference>
<accession>A0A4R3LFS1</accession>
<dbReference type="PANTHER" id="PTHR47683:SF2">
    <property type="entry name" value="RNA-BINDING S4 DOMAIN-CONTAINING PROTEIN"/>
    <property type="match status" value="1"/>
</dbReference>
<evidence type="ECO:0000256" key="3">
    <source>
        <dbReference type="ARBA" id="ARBA00023235"/>
    </source>
</evidence>
<dbReference type="GO" id="GO:0140098">
    <property type="term" value="F:catalytic activity, acting on RNA"/>
    <property type="evidence" value="ECO:0007669"/>
    <property type="project" value="UniProtKB-ARBA"/>
</dbReference>